<sequence>MMARLGGAAHHVEYAGGILIKGFSAMFVPLKRVGNSVQWHFISTHDGSRLPYWQVDERCPDRALLAQVDQEAIGTTRAFLGWWGNTVVQLGSSEPKYDEISWTELKEPGQSALFSGASIGFQTFGTGELNFTVGPKHVPKLKPVALTEADLSINEATEKMLFENAPVVLSRDSSSSSDYCFRDLVLEIWSILELLIDQGVRKDNTAGVAFQLPPKDVFEAGNSWISFPRNIDTIILFTSSFQDLIIPRSINERQLCRSWSKVPTEKDYLTTTVQMLETLYEQAGSMQNRKYLTSTHLQWYRGPTLFEECDQRPSGGCKCDRVQQILKGSTKLGAIRHPGPLPAHGAVVFGKPSYVLKQSYTYEEDRTAPVICAQEDTLLDKQENSRKKKTMKVLETLFGSTNITRTNISAPAATIVTKENKVD</sequence>
<reference evidence="1" key="1">
    <citation type="submission" date="2021-02" db="EMBL/GenBank/DDBJ databases">
        <title>Genome sequence Cadophora malorum strain M34.</title>
        <authorList>
            <person name="Stefanovic E."/>
            <person name="Vu D."/>
            <person name="Scully C."/>
            <person name="Dijksterhuis J."/>
            <person name="Roader J."/>
            <person name="Houbraken J."/>
        </authorList>
    </citation>
    <scope>NUCLEOTIDE SEQUENCE</scope>
    <source>
        <strain evidence="1">M34</strain>
    </source>
</reference>
<proteinExistence type="predicted"/>
<dbReference type="Proteomes" id="UP000664132">
    <property type="component" value="Unassembled WGS sequence"/>
</dbReference>
<dbReference type="OrthoDB" id="1577640at2759"/>
<protein>
    <submittedName>
        <fullName evidence="1">Uncharacterized protein</fullName>
    </submittedName>
</protein>
<comment type="caution">
    <text evidence="1">The sequence shown here is derived from an EMBL/GenBank/DDBJ whole genome shotgun (WGS) entry which is preliminary data.</text>
</comment>
<evidence type="ECO:0000313" key="1">
    <source>
        <dbReference type="EMBL" id="KAG4422366.1"/>
    </source>
</evidence>
<accession>A0A8H7WCL5</accession>
<organism evidence="1 2">
    <name type="scientific">Cadophora malorum</name>
    <dbReference type="NCBI Taxonomy" id="108018"/>
    <lineage>
        <taxon>Eukaryota</taxon>
        <taxon>Fungi</taxon>
        <taxon>Dikarya</taxon>
        <taxon>Ascomycota</taxon>
        <taxon>Pezizomycotina</taxon>
        <taxon>Leotiomycetes</taxon>
        <taxon>Helotiales</taxon>
        <taxon>Ploettnerulaceae</taxon>
        <taxon>Cadophora</taxon>
    </lineage>
</organism>
<name>A0A8H7WCL5_9HELO</name>
<gene>
    <name evidence="1" type="ORF">IFR04_004518</name>
</gene>
<dbReference type="AlphaFoldDB" id="A0A8H7WCL5"/>
<keyword evidence="2" id="KW-1185">Reference proteome</keyword>
<dbReference type="EMBL" id="JAFJYH010000050">
    <property type="protein sequence ID" value="KAG4422366.1"/>
    <property type="molecule type" value="Genomic_DNA"/>
</dbReference>
<evidence type="ECO:0000313" key="2">
    <source>
        <dbReference type="Proteomes" id="UP000664132"/>
    </source>
</evidence>